<evidence type="ECO:0008006" key="5">
    <source>
        <dbReference type="Google" id="ProtNLM"/>
    </source>
</evidence>
<name>A0A2T7CN28_9POAL</name>
<evidence type="ECO:0000313" key="3">
    <source>
        <dbReference type="EMBL" id="PUZ44653.1"/>
    </source>
</evidence>
<feature type="region of interest" description="Disordered" evidence="2">
    <location>
        <begin position="63"/>
        <end position="89"/>
    </location>
</feature>
<dbReference type="EMBL" id="CM009756">
    <property type="protein sequence ID" value="PUZ44653.1"/>
    <property type="molecule type" value="Genomic_DNA"/>
</dbReference>
<dbReference type="Pfam" id="PF04938">
    <property type="entry name" value="SIP1"/>
    <property type="match status" value="1"/>
</dbReference>
<accession>A0A2T7CN28</accession>
<dbReference type="GO" id="GO:0005634">
    <property type="term" value="C:nucleus"/>
    <property type="evidence" value="ECO:0007669"/>
    <property type="project" value="TreeGrafter"/>
</dbReference>
<dbReference type="PANTHER" id="PTHR12794">
    <property type="entry name" value="GEMIN2"/>
    <property type="match status" value="1"/>
</dbReference>
<dbReference type="STRING" id="1504633.A0A2T7CN28"/>
<dbReference type="InterPro" id="IPR035426">
    <property type="entry name" value="Gemin2/Brr1"/>
</dbReference>
<keyword evidence="4" id="KW-1185">Reference proteome</keyword>
<dbReference type="Gramene" id="PUZ44653">
    <property type="protein sequence ID" value="PUZ44653"/>
    <property type="gene ID" value="GQ55_8G123800"/>
</dbReference>
<dbReference type="Proteomes" id="UP000244336">
    <property type="component" value="Chromosome 8"/>
</dbReference>
<comment type="similarity">
    <text evidence="1">Belongs to the gemin-2 family.</text>
</comment>
<evidence type="ECO:0000256" key="1">
    <source>
        <dbReference type="ARBA" id="ARBA00025758"/>
    </source>
</evidence>
<organism evidence="3 4">
    <name type="scientific">Panicum hallii var. hallii</name>
    <dbReference type="NCBI Taxonomy" id="1504633"/>
    <lineage>
        <taxon>Eukaryota</taxon>
        <taxon>Viridiplantae</taxon>
        <taxon>Streptophyta</taxon>
        <taxon>Embryophyta</taxon>
        <taxon>Tracheophyta</taxon>
        <taxon>Spermatophyta</taxon>
        <taxon>Magnoliopsida</taxon>
        <taxon>Liliopsida</taxon>
        <taxon>Poales</taxon>
        <taxon>Poaceae</taxon>
        <taxon>PACMAD clade</taxon>
        <taxon>Panicoideae</taxon>
        <taxon>Panicodae</taxon>
        <taxon>Paniceae</taxon>
        <taxon>Panicinae</taxon>
        <taxon>Panicum</taxon>
        <taxon>Panicum sect. Panicum</taxon>
    </lineage>
</organism>
<dbReference type="Gene3D" id="1.20.58.1070">
    <property type="match status" value="1"/>
</dbReference>
<dbReference type="AlphaFoldDB" id="A0A2T7CN28"/>
<sequence>MAAAAAAAAHEGSARRRTAYARPELEELRGAPSEEAQARLWAEVRAALAAAGFSGEYDGLLAAEEEEPRSRRGSKGRKAAGGGGSGAGRKWSEEAAAAAAAARFSGVPEIGAWRNGDLGVPHEHCFDAAAHDPGVAYGVVEEQVEDVEYEDDSDDDYEGILKPAFAVDGDPDFESGEPLDGFEYLRRVRWEARQIPKVKVAKVDLSAARKEQTLYMPEIPDIPKCSPDLRASKQWEDAFVNHFSETRLMFSEHVSSGEPSISGGMKNYTKLGSSTEPQTDPTLTMVRNMDAVARAATLRNFIDMIQSLDSLSRNDCLWLFALCVAVDVPLDAETCASLRSLLRKCATILATKSEMDDEVIMLNILMAISGRYFGQYEHRCE</sequence>
<feature type="region of interest" description="Disordered" evidence="2">
    <location>
        <begin position="1"/>
        <end position="34"/>
    </location>
</feature>
<dbReference type="OrthoDB" id="428895at2759"/>
<dbReference type="GO" id="GO:0000387">
    <property type="term" value="P:spliceosomal snRNP assembly"/>
    <property type="evidence" value="ECO:0007669"/>
    <property type="project" value="InterPro"/>
</dbReference>
<gene>
    <name evidence="3" type="ORF">GQ55_8G123800</name>
</gene>
<proteinExistence type="inferred from homology"/>
<dbReference type="GO" id="GO:0032797">
    <property type="term" value="C:SMN complex"/>
    <property type="evidence" value="ECO:0007669"/>
    <property type="project" value="TreeGrafter"/>
</dbReference>
<protein>
    <recommendedName>
        <fullName evidence="5">Gem-associated protein 2</fullName>
    </recommendedName>
</protein>
<evidence type="ECO:0000256" key="2">
    <source>
        <dbReference type="SAM" id="MobiDB-lite"/>
    </source>
</evidence>
<reference evidence="3 4" key="1">
    <citation type="submission" date="2018-04" db="EMBL/GenBank/DDBJ databases">
        <title>WGS assembly of Panicum hallii var. hallii HAL2.</title>
        <authorList>
            <person name="Lovell J."/>
            <person name="Jenkins J."/>
            <person name="Lowry D."/>
            <person name="Mamidi S."/>
            <person name="Sreedasyam A."/>
            <person name="Weng X."/>
            <person name="Barry K."/>
            <person name="Bonette J."/>
            <person name="Campitelli B."/>
            <person name="Daum C."/>
            <person name="Gordon S."/>
            <person name="Gould B."/>
            <person name="Lipzen A."/>
            <person name="MacQueen A."/>
            <person name="Palacio-Mejia J."/>
            <person name="Plott C."/>
            <person name="Shakirov E."/>
            <person name="Shu S."/>
            <person name="Yoshinaga Y."/>
            <person name="Zane M."/>
            <person name="Rokhsar D."/>
            <person name="Grimwood J."/>
            <person name="Schmutz J."/>
            <person name="Juenger T."/>
        </authorList>
    </citation>
    <scope>NUCLEOTIDE SEQUENCE [LARGE SCALE GENOMIC DNA]</scope>
    <source>
        <strain evidence="4">cv. HAL2</strain>
    </source>
</reference>
<dbReference type="PANTHER" id="PTHR12794:SF0">
    <property type="entry name" value="GEM-ASSOCIATED PROTEIN 2"/>
    <property type="match status" value="1"/>
</dbReference>
<evidence type="ECO:0000313" key="4">
    <source>
        <dbReference type="Proteomes" id="UP000244336"/>
    </source>
</evidence>